<evidence type="ECO:0000313" key="2">
    <source>
        <dbReference type="EnsemblFungi" id="EJT70392"/>
    </source>
</evidence>
<name>J3PD47_GAET3</name>
<evidence type="ECO:0000313" key="1">
    <source>
        <dbReference type="EMBL" id="EJT70392.1"/>
    </source>
</evidence>
<dbReference type="HOGENOM" id="CLU_2483503_0_0_1"/>
<dbReference type="VEuPathDB" id="FungiDB:GGTG_11416"/>
<keyword evidence="3" id="KW-1185">Reference proteome</keyword>
<protein>
    <submittedName>
        <fullName evidence="1 2">Uncharacterized protein</fullName>
    </submittedName>
</protein>
<organism evidence="1">
    <name type="scientific">Gaeumannomyces tritici (strain R3-111a-1)</name>
    <name type="common">Wheat and barley take-all root rot fungus</name>
    <name type="synonym">Gaeumannomyces graminis var. tritici</name>
    <dbReference type="NCBI Taxonomy" id="644352"/>
    <lineage>
        <taxon>Eukaryota</taxon>
        <taxon>Fungi</taxon>
        <taxon>Dikarya</taxon>
        <taxon>Ascomycota</taxon>
        <taxon>Pezizomycotina</taxon>
        <taxon>Sordariomycetes</taxon>
        <taxon>Sordariomycetidae</taxon>
        <taxon>Magnaporthales</taxon>
        <taxon>Magnaporthaceae</taxon>
        <taxon>Gaeumannomyces</taxon>
    </lineage>
</organism>
<dbReference type="EMBL" id="GL385401">
    <property type="protein sequence ID" value="EJT70392.1"/>
    <property type="molecule type" value="Genomic_DNA"/>
</dbReference>
<evidence type="ECO:0000313" key="3">
    <source>
        <dbReference type="Proteomes" id="UP000006039"/>
    </source>
</evidence>
<reference evidence="2" key="4">
    <citation type="journal article" date="2015" name="G3 (Bethesda)">
        <title>Genome sequences of three phytopathogenic species of the Magnaporthaceae family of fungi.</title>
        <authorList>
            <person name="Okagaki L.H."/>
            <person name="Nunes C.C."/>
            <person name="Sailsbery J."/>
            <person name="Clay B."/>
            <person name="Brown D."/>
            <person name="John T."/>
            <person name="Oh Y."/>
            <person name="Young N."/>
            <person name="Fitzgerald M."/>
            <person name="Haas B.J."/>
            <person name="Zeng Q."/>
            <person name="Young S."/>
            <person name="Adiconis X."/>
            <person name="Fan L."/>
            <person name="Levin J.Z."/>
            <person name="Mitchell T.K."/>
            <person name="Okubara P.A."/>
            <person name="Farman M.L."/>
            <person name="Kohn L.M."/>
            <person name="Birren B."/>
            <person name="Ma L.-J."/>
            <person name="Dean R.A."/>
        </authorList>
    </citation>
    <scope>NUCLEOTIDE SEQUENCE</scope>
    <source>
        <strain evidence="2">R3-111a-1</strain>
    </source>
</reference>
<dbReference type="AlphaFoldDB" id="J3PD47"/>
<proteinExistence type="predicted"/>
<dbReference type="Proteomes" id="UP000006039">
    <property type="component" value="Unassembled WGS sequence"/>
</dbReference>
<reference evidence="2" key="5">
    <citation type="submission" date="2018-04" db="UniProtKB">
        <authorList>
            <consortium name="EnsemblFungi"/>
        </authorList>
    </citation>
    <scope>IDENTIFICATION</scope>
    <source>
        <strain evidence="2">R3-111a-1</strain>
    </source>
</reference>
<reference evidence="3" key="1">
    <citation type="submission" date="2010-07" db="EMBL/GenBank/DDBJ databases">
        <title>The genome sequence of Gaeumannomyces graminis var. tritici strain R3-111a-1.</title>
        <authorList>
            <consortium name="The Broad Institute Genome Sequencing Platform"/>
            <person name="Ma L.-J."/>
            <person name="Dead R."/>
            <person name="Young S."/>
            <person name="Zeng Q."/>
            <person name="Koehrsen M."/>
            <person name="Alvarado L."/>
            <person name="Berlin A."/>
            <person name="Chapman S.B."/>
            <person name="Chen Z."/>
            <person name="Freedman E."/>
            <person name="Gellesch M."/>
            <person name="Goldberg J."/>
            <person name="Griggs A."/>
            <person name="Gujja S."/>
            <person name="Heilman E.R."/>
            <person name="Heiman D."/>
            <person name="Hepburn T."/>
            <person name="Howarth C."/>
            <person name="Jen D."/>
            <person name="Larson L."/>
            <person name="Mehta T."/>
            <person name="Neiman D."/>
            <person name="Pearson M."/>
            <person name="Roberts A."/>
            <person name="Saif S."/>
            <person name="Shea T."/>
            <person name="Shenoy N."/>
            <person name="Sisk P."/>
            <person name="Stolte C."/>
            <person name="Sykes S."/>
            <person name="Walk T."/>
            <person name="White J."/>
            <person name="Yandava C."/>
            <person name="Haas B."/>
            <person name="Nusbaum C."/>
            <person name="Birren B."/>
        </authorList>
    </citation>
    <scope>NUCLEOTIDE SEQUENCE [LARGE SCALE GENOMIC DNA]</scope>
    <source>
        <strain evidence="3">R3-111a-1</strain>
    </source>
</reference>
<dbReference type="EnsemblFungi" id="EJT70392">
    <property type="protein sequence ID" value="EJT70392"/>
    <property type="gene ID" value="GGTG_11416"/>
</dbReference>
<gene>
    <name evidence="2" type="primary">20351874</name>
    <name evidence="1" type="ORF">GGTG_11416</name>
</gene>
<accession>J3PD47</accession>
<reference evidence="1" key="3">
    <citation type="submission" date="2010-09" db="EMBL/GenBank/DDBJ databases">
        <title>Annotation of Gaeumannomyces graminis var. tritici R3-111a-1.</title>
        <authorList>
            <consortium name="The Broad Institute Genome Sequencing Platform"/>
            <person name="Ma L.-J."/>
            <person name="Dead R."/>
            <person name="Young S.K."/>
            <person name="Zeng Q."/>
            <person name="Gargeya S."/>
            <person name="Fitzgerald M."/>
            <person name="Haas B."/>
            <person name="Abouelleil A."/>
            <person name="Alvarado L."/>
            <person name="Arachchi H.M."/>
            <person name="Berlin A."/>
            <person name="Brown A."/>
            <person name="Chapman S.B."/>
            <person name="Chen Z."/>
            <person name="Dunbar C."/>
            <person name="Freedman E."/>
            <person name="Gearin G."/>
            <person name="Gellesch M."/>
            <person name="Goldberg J."/>
            <person name="Griggs A."/>
            <person name="Gujja S."/>
            <person name="Heiman D."/>
            <person name="Howarth C."/>
            <person name="Larson L."/>
            <person name="Lui A."/>
            <person name="MacDonald P.J.P."/>
            <person name="Mehta T."/>
            <person name="Montmayeur A."/>
            <person name="Murphy C."/>
            <person name="Neiman D."/>
            <person name="Pearson M."/>
            <person name="Priest M."/>
            <person name="Roberts A."/>
            <person name="Saif S."/>
            <person name="Shea T."/>
            <person name="Shenoy N."/>
            <person name="Sisk P."/>
            <person name="Stolte C."/>
            <person name="Sykes S."/>
            <person name="Yandava C."/>
            <person name="Wortman J."/>
            <person name="Nusbaum C."/>
            <person name="Birren B."/>
        </authorList>
    </citation>
    <scope>NUCLEOTIDE SEQUENCE</scope>
    <source>
        <strain evidence="1">R3-111a-1</strain>
    </source>
</reference>
<reference evidence="1" key="2">
    <citation type="submission" date="2010-07" db="EMBL/GenBank/DDBJ databases">
        <authorList>
            <consortium name="The Broad Institute Genome Sequencing Platform"/>
            <consortium name="Broad Institute Genome Sequencing Center for Infectious Disease"/>
            <person name="Ma L.-J."/>
            <person name="Dead R."/>
            <person name="Young S."/>
            <person name="Zeng Q."/>
            <person name="Koehrsen M."/>
            <person name="Alvarado L."/>
            <person name="Berlin A."/>
            <person name="Chapman S.B."/>
            <person name="Chen Z."/>
            <person name="Freedman E."/>
            <person name="Gellesch M."/>
            <person name="Goldberg J."/>
            <person name="Griggs A."/>
            <person name="Gujja S."/>
            <person name="Heilman E.R."/>
            <person name="Heiman D."/>
            <person name="Hepburn T."/>
            <person name="Howarth C."/>
            <person name="Jen D."/>
            <person name="Larson L."/>
            <person name="Mehta T."/>
            <person name="Neiman D."/>
            <person name="Pearson M."/>
            <person name="Roberts A."/>
            <person name="Saif S."/>
            <person name="Shea T."/>
            <person name="Shenoy N."/>
            <person name="Sisk P."/>
            <person name="Stolte C."/>
            <person name="Sykes S."/>
            <person name="Walk T."/>
            <person name="White J."/>
            <person name="Yandava C."/>
            <person name="Haas B."/>
            <person name="Nusbaum C."/>
            <person name="Birren B."/>
        </authorList>
    </citation>
    <scope>NUCLEOTIDE SEQUENCE</scope>
    <source>
        <strain evidence="1">R3-111a-1</strain>
    </source>
</reference>
<dbReference type="GeneID" id="20351874"/>
<dbReference type="RefSeq" id="XP_009227570.1">
    <property type="nucleotide sequence ID" value="XM_009229306.1"/>
</dbReference>
<sequence length="87" mass="9392">MGTLTAAAYRCLPWPAFGPQLAALTGWNSTSSTFTLITLRDSDKGGPKMYFTAELAGDGFGDVADPKHRNIYFEGPQSTVINLLRHG</sequence>